<gene>
    <name evidence="1" type="ORF">BRCON_2450</name>
</gene>
<evidence type="ECO:0000313" key="2">
    <source>
        <dbReference type="Proteomes" id="UP000262583"/>
    </source>
</evidence>
<name>A0A2Z4Y7M0_SUMC1</name>
<dbReference type="EMBL" id="CP030759">
    <property type="protein sequence ID" value="AXA37220.1"/>
    <property type="molecule type" value="Genomic_DNA"/>
</dbReference>
<reference evidence="1 2" key="1">
    <citation type="submission" date="2018-05" db="EMBL/GenBank/DDBJ databases">
        <title>A metagenomic window into the 2 km-deep terrestrial subsurface aquifer revealed taxonomically and functionally diverse microbial community comprising novel uncultured bacterial lineages.</title>
        <authorList>
            <person name="Kadnikov V.V."/>
            <person name="Mardanov A.V."/>
            <person name="Beletsky A.V."/>
            <person name="Banks D."/>
            <person name="Pimenov N.V."/>
            <person name="Frank Y.A."/>
            <person name="Karnachuk O.V."/>
            <person name="Ravin N.V."/>
        </authorList>
    </citation>
    <scope>NUCLEOTIDE SEQUENCE [LARGE SCALE GENOMIC DNA]</scope>
    <source>
        <strain evidence="1">BY</strain>
    </source>
</reference>
<protein>
    <submittedName>
        <fullName evidence="1">Uncharacterized protein</fullName>
    </submittedName>
</protein>
<sequence length="45" mass="5144">MCIPCYQMSAPLGMLLAGMLGAHPIRHSYRRNFFLRAKPILHLFA</sequence>
<proteinExistence type="predicted"/>
<dbReference type="AlphaFoldDB" id="A0A2Z4Y7M0"/>
<dbReference type="Proteomes" id="UP000262583">
    <property type="component" value="Chromosome"/>
</dbReference>
<evidence type="ECO:0000313" key="1">
    <source>
        <dbReference type="EMBL" id="AXA37220.1"/>
    </source>
</evidence>
<organism evidence="1 2">
    <name type="scientific">Sumerlaea chitinivorans</name>
    <dbReference type="NCBI Taxonomy" id="2250252"/>
    <lineage>
        <taxon>Bacteria</taxon>
        <taxon>Candidatus Sumerlaeota</taxon>
        <taxon>Candidatus Sumerlaeia</taxon>
        <taxon>Candidatus Sumerlaeales</taxon>
        <taxon>Candidatus Sumerlaeaceae</taxon>
        <taxon>Candidatus Sumerlaea</taxon>
    </lineage>
</organism>
<dbReference type="KEGG" id="schv:BRCON_2450"/>
<accession>A0A2Z4Y7M0</accession>